<evidence type="ECO:0000256" key="1">
    <source>
        <dbReference type="SAM" id="MobiDB-lite"/>
    </source>
</evidence>
<dbReference type="AlphaFoldDB" id="A0A091BZX8"/>
<dbReference type="Pfam" id="PF03703">
    <property type="entry name" value="bPH_2"/>
    <property type="match status" value="1"/>
</dbReference>
<evidence type="ECO:0000313" key="5">
    <source>
        <dbReference type="Proteomes" id="UP000029391"/>
    </source>
</evidence>
<feature type="transmembrane region" description="Helical" evidence="2">
    <location>
        <begin position="31"/>
        <end position="53"/>
    </location>
</feature>
<evidence type="ECO:0000313" key="4">
    <source>
        <dbReference type="EMBL" id="KFN49900.1"/>
    </source>
</evidence>
<keyword evidence="2" id="KW-1133">Transmembrane helix</keyword>
<dbReference type="EMBL" id="AWXU01000027">
    <property type="protein sequence ID" value="KFN49900.1"/>
    <property type="molecule type" value="Genomic_DNA"/>
</dbReference>
<dbReference type="Proteomes" id="UP000029391">
    <property type="component" value="Unassembled WGS sequence"/>
</dbReference>
<gene>
    <name evidence="4" type="ORF">P873_08635</name>
</gene>
<proteinExistence type="predicted"/>
<sequence length="174" mass="18375">MSTLPEPPSNPSPTGPGDAGWQPLPPAAARVAAIGTAIFAVPAGVGLTVPGAVLLDTGLIGTAALGAVLVFGAATFAAFTAWLRTRRTRWKLDARGLQVRRGLVWRLERLVPRSRVQHLDIERGPIERGFGLATLVVHTAGTRIQALRQSGLREEDAVALRDALLPAGRDDDVL</sequence>
<comment type="caution">
    <text evidence="4">The sequence shown here is derived from an EMBL/GenBank/DDBJ whole genome shotgun (WGS) entry which is preliminary data.</text>
</comment>
<reference evidence="4 5" key="1">
    <citation type="submission" date="2013-09" db="EMBL/GenBank/DDBJ databases">
        <title>Genome sequencing of Arenimonas composti.</title>
        <authorList>
            <person name="Chen F."/>
            <person name="Wang G."/>
        </authorList>
    </citation>
    <scope>NUCLEOTIDE SEQUENCE [LARGE SCALE GENOMIC DNA]</scope>
    <source>
        <strain evidence="4 5">TR7-09</strain>
    </source>
</reference>
<feature type="transmembrane region" description="Helical" evidence="2">
    <location>
        <begin position="59"/>
        <end position="83"/>
    </location>
</feature>
<evidence type="ECO:0000259" key="3">
    <source>
        <dbReference type="Pfam" id="PF03703"/>
    </source>
</evidence>
<keyword evidence="2" id="KW-0472">Membrane</keyword>
<dbReference type="RefSeq" id="WP_051239943.1">
    <property type="nucleotide sequence ID" value="NZ_AUFF01000007.1"/>
</dbReference>
<dbReference type="InterPro" id="IPR005182">
    <property type="entry name" value="YdbS-like_PH"/>
</dbReference>
<feature type="domain" description="YdbS-like PH" evidence="3">
    <location>
        <begin position="86"/>
        <end position="162"/>
    </location>
</feature>
<dbReference type="PANTHER" id="PTHR34473:SF3">
    <property type="entry name" value="TRANSMEMBRANE PROTEIN-RELATED"/>
    <property type="match status" value="1"/>
</dbReference>
<dbReference type="OrthoDB" id="1750577at2"/>
<dbReference type="PANTHER" id="PTHR34473">
    <property type="entry name" value="UPF0699 TRANSMEMBRANE PROTEIN YDBS"/>
    <property type="match status" value="1"/>
</dbReference>
<dbReference type="eggNOG" id="COG3402">
    <property type="taxonomic scope" value="Bacteria"/>
</dbReference>
<organism evidence="4 5">
    <name type="scientific">Arenimonas composti TR7-09 = DSM 18010</name>
    <dbReference type="NCBI Taxonomy" id="1121013"/>
    <lineage>
        <taxon>Bacteria</taxon>
        <taxon>Pseudomonadati</taxon>
        <taxon>Pseudomonadota</taxon>
        <taxon>Gammaproteobacteria</taxon>
        <taxon>Lysobacterales</taxon>
        <taxon>Lysobacteraceae</taxon>
        <taxon>Arenimonas</taxon>
    </lineage>
</organism>
<evidence type="ECO:0000256" key="2">
    <source>
        <dbReference type="SAM" id="Phobius"/>
    </source>
</evidence>
<protein>
    <recommendedName>
        <fullName evidence="3">YdbS-like PH domain-containing protein</fullName>
    </recommendedName>
</protein>
<feature type="region of interest" description="Disordered" evidence="1">
    <location>
        <begin position="1"/>
        <end position="22"/>
    </location>
</feature>
<name>A0A091BZX8_9GAMM</name>
<dbReference type="STRING" id="1121013.GCA_000426365_02294"/>
<accession>A0A091BZX8</accession>
<keyword evidence="5" id="KW-1185">Reference proteome</keyword>
<feature type="compositionally biased region" description="Pro residues" evidence="1">
    <location>
        <begin position="1"/>
        <end position="14"/>
    </location>
</feature>
<keyword evidence="2" id="KW-0812">Transmembrane</keyword>